<proteinExistence type="predicted"/>
<reference evidence="1 2" key="1">
    <citation type="submission" date="2021-06" db="EMBL/GenBank/DDBJ databases">
        <title>Genome sequence of Babesia caballi.</title>
        <authorList>
            <person name="Yamagishi J."/>
            <person name="Kidaka T."/>
            <person name="Ochi A."/>
        </authorList>
    </citation>
    <scope>NUCLEOTIDE SEQUENCE [LARGE SCALE GENOMIC DNA]</scope>
    <source>
        <strain evidence="1">USDA-D6B2</strain>
    </source>
</reference>
<sequence>MEVIPVKLAEALDTLKRKQLERRPVRVHEGVIARLETCERKRDSSRGSGLQYLLHNLNHHCHYLSPDKLLEALRILSDNQLFDRRTLYNLYDTIAKNLPYFTSTQHRSLLDSISKCINYTVKGTKLLSEEECTSIASQLDTIMCPPPKSETANDIFTKENGNSCAVFDNSDTTETAISSVPDTCRDDPLSIGDFDGGPVPLSELNRLQYDIVSKISTIYSKDDLINYGNATSLDALAILGSSLETMIRLSLSVDIDPTTVLECTKNLSNTMDTMQRLCFYDYTAISYGMGNLLRHAKSVADALSLLILGKLPTIIRAVPTLKYDVPNLETTSMFLKLDLLRHVREVQAAYVSGDITLFRMIADAFSQRLALFSPTDSSWLSLPTQQFINDIIRIEGHLRQFCKFLILRPRDCHNNIMRYVIFYAILILRRLCYKHQALHKILTLFDDHGQLRHRPDQTTHFLDLRPQELLAFISSYKDHLNTIDSKTACLLLSMVADSYRGLSKQDEGMVRELLPLFFNKVYNNCSALTASDVLYVGS</sequence>
<keyword evidence="2" id="KW-1185">Reference proteome</keyword>
<gene>
    <name evidence="1" type="ORF">BcabD6B2_00540</name>
</gene>
<dbReference type="AlphaFoldDB" id="A0AAV4LLE9"/>
<dbReference type="RefSeq" id="XP_067712690.1">
    <property type="nucleotide sequence ID" value="XM_067856589.1"/>
</dbReference>
<comment type="caution">
    <text evidence="1">The sequence shown here is derived from an EMBL/GenBank/DDBJ whole genome shotgun (WGS) entry which is preliminary data.</text>
</comment>
<protein>
    <submittedName>
        <fullName evidence="1">Caspase-14-like isoform X5</fullName>
    </submittedName>
</protein>
<organism evidence="1 2">
    <name type="scientific">Babesia caballi</name>
    <dbReference type="NCBI Taxonomy" id="5871"/>
    <lineage>
        <taxon>Eukaryota</taxon>
        <taxon>Sar</taxon>
        <taxon>Alveolata</taxon>
        <taxon>Apicomplexa</taxon>
        <taxon>Aconoidasida</taxon>
        <taxon>Piroplasmida</taxon>
        <taxon>Babesiidae</taxon>
        <taxon>Babesia</taxon>
    </lineage>
</organism>
<dbReference type="Proteomes" id="UP001497744">
    <property type="component" value="Unassembled WGS sequence"/>
</dbReference>
<dbReference type="EMBL" id="BPLF01000001">
    <property type="protein sequence ID" value="GIX60619.1"/>
    <property type="molecule type" value="Genomic_DNA"/>
</dbReference>
<evidence type="ECO:0000313" key="2">
    <source>
        <dbReference type="Proteomes" id="UP001497744"/>
    </source>
</evidence>
<dbReference type="GeneID" id="94192102"/>
<accession>A0AAV4LLE9</accession>
<name>A0AAV4LLE9_BABCB</name>
<evidence type="ECO:0000313" key="1">
    <source>
        <dbReference type="EMBL" id="GIX60619.1"/>
    </source>
</evidence>